<keyword evidence="3 12" id="KW-0812">Transmembrane</keyword>
<keyword evidence="2" id="KW-1003">Cell membrane</keyword>
<evidence type="ECO:0000256" key="10">
    <source>
        <dbReference type="ARBA" id="ARBA00023224"/>
    </source>
</evidence>
<sequence length="333" mass="38269">MNSTTTTEPEYSDYTHHPMNQTTDSPTCDAVCIFYAVTNVVIIVLGIAGNGLVIWTAGFKVKKSVVSTWYLSLAMSDFIFCCFLPFRVINMVKNAWVFGRFMCNFSYFILFLNMFSSIFLLVIISVDRCVIVTFPVWTQNHRTVRKASVVVMLAWVISAALSTHSAAFLGLYKLRTVFFCTYIHFENYVATLACRFIFLFVIPFLIIFICYVVIIRKLKSNQMARSKKPFKIMTVLIVTFLICWLPYHTVILMNLFMPNHKSLYSAYVFSLILVHTNSCLNPFLYAFMGKDIKEHCYALWLKIENAVKEEDDQNTIQGTVYTTSGESRHSTSI</sequence>
<feature type="transmembrane region" description="Helical" evidence="13">
    <location>
        <begin position="69"/>
        <end position="86"/>
    </location>
</feature>
<dbReference type="Ensembl" id="ENSPNAT00000004750.2">
    <property type="protein sequence ID" value="ENSPNAP00000005752.2"/>
    <property type="gene ID" value="ENSPNAG00000001986.2"/>
</dbReference>
<evidence type="ECO:0000256" key="8">
    <source>
        <dbReference type="ARBA" id="ARBA00023170"/>
    </source>
</evidence>
<dbReference type="GO" id="GO:0004875">
    <property type="term" value="F:complement receptor activity"/>
    <property type="evidence" value="ECO:0007669"/>
    <property type="project" value="TreeGrafter"/>
</dbReference>
<feature type="domain" description="G-protein coupled receptors family 1 profile" evidence="14">
    <location>
        <begin position="49"/>
        <end position="285"/>
    </location>
</feature>
<dbReference type="PROSITE" id="PS50262">
    <property type="entry name" value="G_PROTEIN_RECEP_F1_2"/>
    <property type="match status" value="1"/>
</dbReference>
<protein>
    <recommendedName>
        <fullName evidence="14">G-protein coupled receptors family 1 profile domain-containing protein</fullName>
    </recommendedName>
</protein>
<accession>A0A3B4C1I0</accession>
<evidence type="ECO:0000256" key="13">
    <source>
        <dbReference type="SAM" id="Phobius"/>
    </source>
</evidence>
<proteinExistence type="inferred from homology"/>
<evidence type="ECO:0000256" key="4">
    <source>
        <dbReference type="ARBA" id="ARBA00022989"/>
    </source>
</evidence>
<dbReference type="InterPro" id="IPR000826">
    <property type="entry name" value="Formyl_rcpt-rel"/>
</dbReference>
<feature type="transmembrane region" description="Helical" evidence="13">
    <location>
        <begin position="235"/>
        <end position="257"/>
    </location>
</feature>
<name>A0A3B4C1I0_PYGNA</name>
<dbReference type="Pfam" id="PF00001">
    <property type="entry name" value="7tm_1"/>
    <property type="match status" value="1"/>
</dbReference>
<keyword evidence="10 12" id="KW-0807">Transducer</keyword>
<evidence type="ECO:0000256" key="1">
    <source>
        <dbReference type="ARBA" id="ARBA00004651"/>
    </source>
</evidence>
<dbReference type="Gene3D" id="1.20.1070.10">
    <property type="entry name" value="Rhodopsin 7-helix transmembrane proteins"/>
    <property type="match status" value="1"/>
</dbReference>
<dbReference type="InterPro" id="IPR000276">
    <property type="entry name" value="GPCR_Rhodpsn"/>
</dbReference>
<evidence type="ECO:0000256" key="12">
    <source>
        <dbReference type="RuleBase" id="RU000688"/>
    </source>
</evidence>
<comment type="similarity">
    <text evidence="11">Belongs to the chemokine-like receptor (CMKLR) family.</text>
</comment>
<dbReference type="PANTHER" id="PTHR24225">
    <property type="entry name" value="CHEMOTACTIC RECEPTOR"/>
    <property type="match status" value="1"/>
</dbReference>
<keyword evidence="9" id="KW-0325">Glycoprotein</keyword>
<dbReference type="GO" id="GO:0007204">
    <property type="term" value="P:positive regulation of cytosolic calcium ion concentration"/>
    <property type="evidence" value="ECO:0007669"/>
    <property type="project" value="TreeGrafter"/>
</dbReference>
<evidence type="ECO:0000256" key="9">
    <source>
        <dbReference type="ARBA" id="ARBA00023180"/>
    </source>
</evidence>
<evidence type="ECO:0000256" key="7">
    <source>
        <dbReference type="ARBA" id="ARBA00023157"/>
    </source>
</evidence>
<feature type="transmembrane region" description="Helical" evidence="13">
    <location>
        <begin position="106"/>
        <end position="126"/>
    </location>
</feature>
<dbReference type="PROSITE" id="PS00237">
    <property type="entry name" value="G_PROTEIN_RECEP_F1_1"/>
    <property type="match status" value="1"/>
</dbReference>
<dbReference type="Proteomes" id="UP001501920">
    <property type="component" value="Chromosome 20"/>
</dbReference>
<dbReference type="GO" id="GO:0005886">
    <property type="term" value="C:plasma membrane"/>
    <property type="evidence" value="ECO:0007669"/>
    <property type="project" value="UniProtKB-SubCell"/>
</dbReference>
<organism evidence="15 16">
    <name type="scientific">Pygocentrus nattereri</name>
    <name type="common">Red-bellied piranha</name>
    <dbReference type="NCBI Taxonomy" id="42514"/>
    <lineage>
        <taxon>Eukaryota</taxon>
        <taxon>Metazoa</taxon>
        <taxon>Chordata</taxon>
        <taxon>Craniata</taxon>
        <taxon>Vertebrata</taxon>
        <taxon>Euteleostomi</taxon>
        <taxon>Actinopterygii</taxon>
        <taxon>Neopterygii</taxon>
        <taxon>Teleostei</taxon>
        <taxon>Ostariophysi</taxon>
        <taxon>Characiformes</taxon>
        <taxon>Characoidei</taxon>
        <taxon>Pygocentrus</taxon>
    </lineage>
</organism>
<keyword evidence="6 13" id="KW-0472">Membrane</keyword>
<dbReference type="OMA" id="TNEVICE"/>
<dbReference type="PANTHER" id="PTHR24225:SF0">
    <property type="entry name" value="N-FORMYL PEPTIDE RECEPTOR 2"/>
    <property type="match status" value="1"/>
</dbReference>
<reference evidence="15" key="2">
    <citation type="submission" date="2025-08" db="UniProtKB">
        <authorList>
            <consortium name="Ensembl"/>
        </authorList>
    </citation>
    <scope>IDENTIFICATION</scope>
</reference>
<comment type="similarity">
    <text evidence="12">Belongs to the G-protein coupled receptor 1 family.</text>
</comment>
<evidence type="ECO:0000256" key="2">
    <source>
        <dbReference type="ARBA" id="ARBA00022475"/>
    </source>
</evidence>
<dbReference type="STRING" id="42514.ENSPNAP00000005752"/>
<evidence type="ECO:0000256" key="6">
    <source>
        <dbReference type="ARBA" id="ARBA00023136"/>
    </source>
</evidence>
<evidence type="ECO:0000256" key="3">
    <source>
        <dbReference type="ARBA" id="ARBA00022692"/>
    </source>
</evidence>
<keyword evidence="5 12" id="KW-0297">G-protein coupled receptor</keyword>
<reference evidence="15 16" key="1">
    <citation type="submission" date="2020-10" db="EMBL/GenBank/DDBJ databases">
        <title>Pygocentrus nattereri (red-bellied piranha) genome, fPygNat1, primary haplotype.</title>
        <authorList>
            <person name="Myers G."/>
            <person name="Meyer A."/>
            <person name="Karagic N."/>
            <person name="Pippel M."/>
            <person name="Winkler S."/>
            <person name="Tracey A."/>
            <person name="Wood J."/>
            <person name="Formenti G."/>
            <person name="Howe K."/>
            <person name="Fedrigo O."/>
            <person name="Jarvis E.D."/>
        </authorList>
    </citation>
    <scope>NUCLEOTIDE SEQUENCE [LARGE SCALE GENOMIC DNA]</scope>
</reference>
<keyword evidence="7" id="KW-1015">Disulfide bond</keyword>
<feature type="transmembrane region" description="Helical" evidence="13">
    <location>
        <begin position="188"/>
        <end position="214"/>
    </location>
</feature>
<dbReference type="SUPFAM" id="SSF81321">
    <property type="entry name" value="Family A G protein-coupled receptor-like"/>
    <property type="match status" value="1"/>
</dbReference>
<dbReference type="AlphaFoldDB" id="A0A3B4C1I0"/>
<feature type="transmembrane region" description="Helical" evidence="13">
    <location>
        <begin position="147"/>
        <end position="168"/>
    </location>
</feature>
<evidence type="ECO:0000313" key="16">
    <source>
        <dbReference type="Proteomes" id="UP001501920"/>
    </source>
</evidence>
<dbReference type="InterPro" id="IPR017452">
    <property type="entry name" value="GPCR_Rhodpsn_7TM"/>
</dbReference>
<dbReference type="PRINTS" id="PR00526">
    <property type="entry name" value="FMETLEUPHER"/>
</dbReference>
<dbReference type="GeneTree" id="ENSGT01020000230438"/>
<evidence type="ECO:0000259" key="14">
    <source>
        <dbReference type="PROSITE" id="PS50262"/>
    </source>
</evidence>
<gene>
    <name evidence="15" type="primary">CMKLR1</name>
</gene>
<evidence type="ECO:0000256" key="11">
    <source>
        <dbReference type="ARBA" id="ARBA00025736"/>
    </source>
</evidence>
<keyword evidence="4 13" id="KW-1133">Transmembrane helix</keyword>
<dbReference type="PRINTS" id="PR00237">
    <property type="entry name" value="GPCRRHODOPSN"/>
</dbReference>
<dbReference type="GO" id="GO:0004930">
    <property type="term" value="F:G protein-coupled receptor activity"/>
    <property type="evidence" value="ECO:0007669"/>
    <property type="project" value="UniProtKB-KW"/>
</dbReference>
<comment type="subcellular location">
    <subcellularLocation>
        <location evidence="1">Cell membrane</location>
        <topology evidence="1">Multi-pass membrane protein</topology>
    </subcellularLocation>
</comment>
<feature type="transmembrane region" description="Helical" evidence="13">
    <location>
        <begin position="263"/>
        <end position="287"/>
    </location>
</feature>
<feature type="transmembrane region" description="Helical" evidence="13">
    <location>
        <begin position="33"/>
        <end position="57"/>
    </location>
</feature>
<dbReference type="GO" id="GO:0007200">
    <property type="term" value="P:phospholipase C-activating G protein-coupled receptor signaling pathway"/>
    <property type="evidence" value="ECO:0007669"/>
    <property type="project" value="TreeGrafter"/>
</dbReference>
<evidence type="ECO:0000313" key="15">
    <source>
        <dbReference type="Ensembl" id="ENSPNAP00000005752.2"/>
    </source>
</evidence>
<keyword evidence="8 12" id="KW-0675">Receptor</keyword>
<evidence type="ECO:0000256" key="5">
    <source>
        <dbReference type="ARBA" id="ARBA00023040"/>
    </source>
</evidence>
<dbReference type="GO" id="GO:0006954">
    <property type="term" value="P:inflammatory response"/>
    <property type="evidence" value="ECO:0007669"/>
    <property type="project" value="TreeGrafter"/>
</dbReference>
<reference evidence="15" key="3">
    <citation type="submission" date="2025-09" db="UniProtKB">
        <authorList>
            <consortium name="Ensembl"/>
        </authorList>
    </citation>
    <scope>IDENTIFICATION</scope>
</reference>
<keyword evidence="16" id="KW-1185">Reference proteome</keyword>
<dbReference type="SMART" id="SM01381">
    <property type="entry name" value="7TM_GPCR_Srsx"/>
    <property type="match status" value="1"/>
</dbReference>